<dbReference type="EMBL" id="DSMG01000165">
    <property type="protein sequence ID" value="HDX32970.1"/>
    <property type="molecule type" value="Genomic_DNA"/>
</dbReference>
<keyword evidence="2 4" id="KW-0479">Metal-binding</keyword>
<dbReference type="Gene3D" id="1.10.760.10">
    <property type="entry name" value="Cytochrome c-like domain"/>
    <property type="match status" value="2"/>
</dbReference>
<evidence type="ECO:0000256" key="1">
    <source>
        <dbReference type="ARBA" id="ARBA00022617"/>
    </source>
</evidence>
<dbReference type="SUPFAM" id="SSF46626">
    <property type="entry name" value="Cytochrome c"/>
    <property type="match status" value="2"/>
</dbReference>
<keyword evidence="6" id="KW-1133">Transmembrane helix</keyword>
<evidence type="ECO:0000256" key="5">
    <source>
        <dbReference type="SAM" id="MobiDB-lite"/>
    </source>
</evidence>
<sequence>MKQPWYSFLYVRSPIVKISLAIASLLLMIVLFFFMALIEEQRMEAQTANWAGREIEKGAEIYANNCANCHGPDGKGLPGVAPALHSKYFFTQRLQDIGWTGSLHDYVALTVAAGRPSKVQSQWAVMMPTWSERYGGPLRDDQVQAVTAFVLNWEEDALKQGTPDNPDPWQPFLDAPSKATAEEGAAPAAEVTPEPTGPRPPQELFVSMGCVGCHNLDQPQTPNNRGPVGPNLGNLHETAGTHGQDPFTYVYESIVNPNAYISEGYMAGIMPANFAERMTEEEINALVEWLLDPNRQR</sequence>
<proteinExistence type="predicted"/>
<dbReference type="PANTHER" id="PTHR35008">
    <property type="entry name" value="BLL4482 PROTEIN-RELATED"/>
    <property type="match status" value="1"/>
</dbReference>
<feature type="domain" description="Cytochrome c" evidence="7">
    <location>
        <begin position="53"/>
        <end position="154"/>
    </location>
</feature>
<evidence type="ECO:0000259" key="7">
    <source>
        <dbReference type="PROSITE" id="PS51007"/>
    </source>
</evidence>
<evidence type="ECO:0000256" key="6">
    <source>
        <dbReference type="SAM" id="Phobius"/>
    </source>
</evidence>
<reference evidence="8" key="1">
    <citation type="journal article" date="2020" name="mSystems">
        <title>Genome- and Community-Level Interaction Insights into Carbon Utilization and Element Cycling Functions of Hydrothermarchaeota in Hydrothermal Sediment.</title>
        <authorList>
            <person name="Zhou Z."/>
            <person name="Liu Y."/>
            <person name="Xu W."/>
            <person name="Pan J."/>
            <person name="Luo Z.H."/>
            <person name="Li M."/>
        </authorList>
    </citation>
    <scope>NUCLEOTIDE SEQUENCE [LARGE SCALE GENOMIC DNA]</scope>
    <source>
        <strain evidence="8">SpSt-289</strain>
    </source>
</reference>
<dbReference type="PROSITE" id="PS51007">
    <property type="entry name" value="CYTC"/>
    <property type="match status" value="2"/>
</dbReference>
<dbReference type="GO" id="GO:0009055">
    <property type="term" value="F:electron transfer activity"/>
    <property type="evidence" value="ECO:0007669"/>
    <property type="project" value="InterPro"/>
</dbReference>
<evidence type="ECO:0000256" key="3">
    <source>
        <dbReference type="ARBA" id="ARBA00023004"/>
    </source>
</evidence>
<feature type="transmembrane region" description="Helical" evidence="6">
    <location>
        <begin position="15"/>
        <end position="38"/>
    </location>
</feature>
<comment type="caution">
    <text evidence="8">The sequence shown here is derived from an EMBL/GenBank/DDBJ whole genome shotgun (WGS) entry which is preliminary data.</text>
</comment>
<name>A0A7C1JZF0_9CHLR</name>
<protein>
    <submittedName>
        <fullName evidence="8">Cytochrome c</fullName>
    </submittedName>
</protein>
<dbReference type="InterPro" id="IPR051459">
    <property type="entry name" value="Cytochrome_c-type_DH"/>
</dbReference>
<feature type="compositionally biased region" description="Low complexity" evidence="5">
    <location>
        <begin position="182"/>
        <end position="194"/>
    </location>
</feature>
<gene>
    <name evidence="8" type="ORF">ENQ20_16005</name>
</gene>
<dbReference type="InterPro" id="IPR036909">
    <property type="entry name" value="Cyt_c-like_dom_sf"/>
</dbReference>
<evidence type="ECO:0000256" key="4">
    <source>
        <dbReference type="PROSITE-ProRule" id="PRU00433"/>
    </source>
</evidence>
<dbReference type="InterPro" id="IPR009056">
    <property type="entry name" value="Cyt_c-like_dom"/>
</dbReference>
<keyword evidence="6" id="KW-0812">Transmembrane</keyword>
<dbReference type="Pfam" id="PF00034">
    <property type="entry name" value="Cytochrom_C"/>
    <property type="match status" value="2"/>
</dbReference>
<dbReference type="GO" id="GO:0020037">
    <property type="term" value="F:heme binding"/>
    <property type="evidence" value="ECO:0007669"/>
    <property type="project" value="InterPro"/>
</dbReference>
<accession>A0A7C1JZF0</accession>
<feature type="domain" description="Cytochrome c" evidence="7">
    <location>
        <begin position="196"/>
        <end position="294"/>
    </location>
</feature>
<dbReference type="AlphaFoldDB" id="A0A7C1JZF0"/>
<evidence type="ECO:0000313" key="8">
    <source>
        <dbReference type="EMBL" id="HDX32970.1"/>
    </source>
</evidence>
<organism evidence="8">
    <name type="scientific">Caldilinea aerophila</name>
    <dbReference type="NCBI Taxonomy" id="133453"/>
    <lineage>
        <taxon>Bacteria</taxon>
        <taxon>Bacillati</taxon>
        <taxon>Chloroflexota</taxon>
        <taxon>Caldilineae</taxon>
        <taxon>Caldilineales</taxon>
        <taxon>Caldilineaceae</taxon>
        <taxon>Caldilinea</taxon>
    </lineage>
</organism>
<feature type="region of interest" description="Disordered" evidence="5">
    <location>
        <begin position="158"/>
        <end position="200"/>
    </location>
</feature>
<keyword evidence="1 4" id="KW-0349">Heme</keyword>
<keyword evidence="3 4" id="KW-0408">Iron</keyword>
<dbReference type="PANTHER" id="PTHR35008:SF8">
    <property type="entry name" value="ALCOHOL DEHYDROGENASE CYTOCHROME C SUBUNIT"/>
    <property type="match status" value="1"/>
</dbReference>
<dbReference type="GO" id="GO:0046872">
    <property type="term" value="F:metal ion binding"/>
    <property type="evidence" value="ECO:0007669"/>
    <property type="project" value="UniProtKB-KW"/>
</dbReference>
<evidence type="ECO:0000256" key="2">
    <source>
        <dbReference type="ARBA" id="ARBA00022723"/>
    </source>
</evidence>
<keyword evidence="6" id="KW-0472">Membrane</keyword>